<dbReference type="InterPro" id="IPR000531">
    <property type="entry name" value="Beta-barrel_TonB"/>
</dbReference>
<reference evidence="16" key="1">
    <citation type="journal article" date="2013" name="Genome Announc.">
        <title>Draft Genome Sequence of the Dimorphic Prosthecate Bacterium Brevundimonas abyssalis TAR-001T.</title>
        <authorList>
            <person name="Tsubouchi T."/>
            <person name="Nishi S."/>
            <person name="Usui K."/>
            <person name="Shimane Y."/>
            <person name="Takaki Y."/>
            <person name="Maruyama T."/>
            <person name="Hatada Y."/>
        </authorList>
    </citation>
    <scope>NUCLEOTIDE SEQUENCE [LARGE SCALE GENOMIC DNA]</scope>
    <source>
        <strain evidence="16">TAR-001</strain>
    </source>
</reference>
<feature type="domain" description="TonB-dependent receptor-like beta-barrel" evidence="13">
    <location>
        <begin position="418"/>
        <end position="952"/>
    </location>
</feature>
<dbReference type="PROSITE" id="PS52016">
    <property type="entry name" value="TONB_DEPENDENT_REC_3"/>
    <property type="match status" value="1"/>
</dbReference>
<dbReference type="AlphaFoldDB" id="A0A8E0NCP6"/>
<evidence type="ECO:0000256" key="3">
    <source>
        <dbReference type="ARBA" id="ARBA00022452"/>
    </source>
</evidence>
<keyword evidence="7 9" id="KW-0472">Membrane</keyword>
<dbReference type="Pfam" id="PF07715">
    <property type="entry name" value="Plug"/>
    <property type="match status" value="1"/>
</dbReference>
<dbReference type="PANTHER" id="PTHR47234">
    <property type="match status" value="1"/>
</dbReference>
<evidence type="ECO:0000256" key="11">
    <source>
        <dbReference type="RuleBase" id="RU003357"/>
    </source>
</evidence>
<dbReference type="EMBL" id="BATC01000046">
    <property type="protein sequence ID" value="GAD59967.1"/>
    <property type="molecule type" value="Genomic_DNA"/>
</dbReference>
<comment type="similarity">
    <text evidence="9 11">Belongs to the TonB-dependent receptor family.</text>
</comment>
<feature type="chain" id="PRO_5034499638" evidence="12">
    <location>
        <begin position="32"/>
        <end position="989"/>
    </location>
</feature>
<sequence>MNIQNTRERLLASTMIGGAALLALAATPAMAQAQDQEATRVDEIVITGTRIAQANLVTTSPVTQVTGEDITNAGVSRVEDLVNQLPQVFAGQTSTVVNGSSGTATVDLRGLGPNRTVVLIDGRRMPYGSPAIAAADLNQIPAVMVERVEVYTGGASAVYGADAVAGVVNFIMRKNFEGVRVDAQYGFYQHENDFDGVGNISQEIARRGLTNPGEFRLPDNNVRDGETSQFSLVVGTDVDGGRGNITGYFTYRENNPVFQADRDYSACAAGAPNAASGPDTFSCGGSATSSGGYFTDFATYGYTLNPNNPAGEFIPYNPNIHAYNYAPINYYMRPEERYSFGVFANYELNRAAEVYTQLMFTDSSTLAQIAPSGSFFNNDSINCGNPLLSAQQSALICTPAQIAADEDVLFYVGRRNVEGGPRIQDYNLNSYRLVGGLRGDISDAWSYDLTAQYARVQYTDRYLGDFSTQRLGRALDVVDVGGTPTCRSVVDGTDPNCVPYNPFRPGGITQEQIDYLTLPLIATGYVTNQVLTAAMTGDLGVYGVQSPWASSGMQVAFGTEYRRDYLTVNTDSGYQSGDGAGQGGAFIGISGATVARDYFAELIFPIAEGLPFAESITLDAAYRHSKYNLAEDTDTYKIGLDWAPTSDVRFRASYARAVRAPNVFNFFNAQNVVLFGRGGGDPCGAAATATLAQCTATGVPAANYGQAFIDSPAGQYNNLTGGNPALNAEEADTYTYGVVFTPTFLPGFNMSIDYFDIEIEGAIGTFGANNTIDACYGLGAFSSPDAAACARLNRSAGGQLWTNTGFVENLTINTGGEVTKGVDVVVNYNMNLDDFGLTGMGGLAFNMTGTWLETLENTPFDGAPGLECVGFYENNCGFGAPEWRHRFTTSWSTPWDVNLLLTWRYHGEVEHYNLPANSTRIDRYFDAYNWFDIGATWQAFDNTRFRVGINNVFDKDPPLSYSGGGNGNTYPGVYDSMGRYIFFGVTADF</sequence>
<feature type="signal peptide" evidence="12">
    <location>
        <begin position="1"/>
        <end position="31"/>
    </location>
</feature>
<evidence type="ECO:0000256" key="1">
    <source>
        <dbReference type="ARBA" id="ARBA00004571"/>
    </source>
</evidence>
<dbReference type="InterPro" id="IPR012910">
    <property type="entry name" value="Plug_dom"/>
</dbReference>
<gene>
    <name evidence="15" type="ORF">MBEBAB_2217</name>
</gene>
<dbReference type="InterPro" id="IPR039426">
    <property type="entry name" value="TonB-dep_rcpt-like"/>
</dbReference>
<keyword evidence="16" id="KW-1185">Reference proteome</keyword>
<evidence type="ECO:0000259" key="14">
    <source>
        <dbReference type="Pfam" id="PF07715"/>
    </source>
</evidence>
<dbReference type="InterPro" id="IPR006311">
    <property type="entry name" value="TAT_signal"/>
</dbReference>
<dbReference type="Gene3D" id="2.170.130.10">
    <property type="entry name" value="TonB-dependent receptor, plug domain"/>
    <property type="match status" value="1"/>
</dbReference>
<dbReference type="InterPro" id="IPR036942">
    <property type="entry name" value="Beta-barrel_TonB_sf"/>
</dbReference>
<evidence type="ECO:0000313" key="15">
    <source>
        <dbReference type="EMBL" id="GAD59967.1"/>
    </source>
</evidence>
<dbReference type="Pfam" id="PF00593">
    <property type="entry name" value="TonB_dep_Rec_b-barrel"/>
    <property type="match status" value="1"/>
</dbReference>
<dbReference type="Proteomes" id="UP000016569">
    <property type="component" value="Unassembled WGS sequence"/>
</dbReference>
<evidence type="ECO:0000256" key="4">
    <source>
        <dbReference type="ARBA" id="ARBA00022692"/>
    </source>
</evidence>
<dbReference type="InterPro" id="IPR010917">
    <property type="entry name" value="TonB_rcpt_CS"/>
</dbReference>
<dbReference type="PROSITE" id="PS01156">
    <property type="entry name" value="TONB_DEPENDENT_REC_2"/>
    <property type="match status" value="1"/>
</dbReference>
<accession>A0A8E0NCP6</accession>
<keyword evidence="4 9" id="KW-0812">Transmembrane</keyword>
<dbReference type="Gene3D" id="2.40.170.20">
    <property type="entry name" value="TonB-dependent receptor, beta-barrel domain"/>
    <property type="match status" value="1"/>
</dbReference>
<dbReference type="InterPro" id="IPR037066">
    <property type="entry name" value="Plug_dom_sf"/>
</dbReference>
<organism evidence="15 16">
    <name type="scientific">Brevundimonas abyssalis TAR-001</name>
    <dbReference type="NCBI Taxonomy" id="1391729"/>
    <lineage>
        <taxon>Bacteria</taxon>
        <taxon>Pseudomonadati</taxon>
        <taxon>Pseudomonadota</taxon>
        <taxon>Alphaproteobacteria</taxon>
        <taxon>Caulobacterales</taxon>
        <taxon>Caulobacteraceae</taxon>
        <taxon>Brevundimonas</taxon>
    </lineage>
</organism>
<dbReference type="PROSITE" id="PS51318">
    <property type="entry name" value="TAT"/>
    <property type="match status" value="1"/>
</dbReference>
<dbReference type="GO" id="GO:0009279">
    <property type="term" value="C:cell outer membrane"/>
    <property type="evidence" value="ECO:0007669"/>
    <property type="project" value="UniProtKB-SubCell"/>
</dbReference>
<evidence type="ECO:0000256" key="7">
    <source>
        <dbReference type="ARBA" id="ARBA00023136"/>
    </source>
</evidence>
<evidence type="ECO:0000313" key="16">
    <source>
        <dbReference type="Proteomes" id="UP000016569"/>
    </source>
</evidence>
<proteinExistence type="inferred from homology"/>
<evidence type="ECO:0000256" key="5">
    <source>
        <dbReference type="ARBA" id="ARBA00022729"/>
    </source>
</evidence>
<name>A0A8E0NCP6_9CAUL</name>
<evidence type="ECO:0000256" key="12">
    <source>
        <dbReference type="SAM" id="SignalP"/>
    </source>
</evidence>
<protein>
    <submittedName>
        <fullName evidence="15">TonB-dependent receptor</fullName>
    </submittedName>
</protein>
<keyword evidence="3 9" id="KW-1134">Transmembrane beta strand</keyword>
<keyword evidence="8 9" id="KW-0998">Cell outer membrane</keyword>
<comment type="subcellular location">
    <subcellularLocation>
        <location evidence="1 9">Cell outer membrane</location>
        <topology evidence="1 9">Multi-pass membrane protein</topology>
    </subcellularLocation>
</comment>
<evidence type="ECO:0000256" key="9">
    <source>
        <dbReference type="PROSITE-ProRule" id="PRU01360"/>
    </source>
</evidence>
<evidence type="ECO:0000256" key="8">
    <source>
        <dbReference type="ARBA" id="ARBA00023237"/>
    </source>
</evidence>
<dbReference type="SUPFAM" id="SSF56935">
    <property type="entry name" value="Porins"/>
    <property type="match status" value="1"/>
</dbReference>
<keyword evidence="6 11" id="KW-0798">TonB box</keyword>
<keyword evidence="15" id="KW-0675">Receptor</keyword>
<feature type="domain" description="TonB-dependent receptor plug" evidence="14">
    <location>
        <begin position="58"/>
        <end position="167"/>
    </location>
</feature>
<keyword evidence="5 12" id="KW-0732">Signal</keyword>
<dbReference type="RefSeq" id="WP_021698061.1">
    <property type="nucleotide sequence ID" value="NZ_BATC01000046.1"/>
</dbReference>
<evidence type="ECO:0000256" key="2">
    <source>
        <dbReference type="ARBA" id="ARBA00022448"/>
    </source>
</evidence>
<evidence type="ECO:0000256" key="10">
    <source>
        <dbReference type="PROSITE-ProRule" id="PRU10144"/>
    </source>
</evidence>
<feature type="short sequence motif" description="TonB C-terminal box" evidence="10">
    <location>
        <begin position="972"/>
        <end position="989"/>
    </location>
</feature>
<evidence type="ECO:0000259" key="13">
    <source>
        <dbReference type="Pfam" id="PF00593"/>
    </source>
</evidence>
<keyword evidence="2 9" id="KW-0813">Transport</keyword>
<dbReference type="PANTHER" id="PTHR47234:SF2">
    <property type="entry name" value="TONB-DEPENDENT RECEPTOR"/>
    <property type="match status" value="1"/>
</dbReference>
<comment type="caution">
    <text evidence="15">The sequence shown here is derived from an EMBL/GenBank/DDBJ whole genome shotgun (WGS) entry which is preliminary data.</text>
</comment>
<evidence type="ECO:0000256" key="6">
    <source>
        <dbReference type="ARBA" id="ARBA00023077"/>
    </source>
</evidence>